<dbReference type="InterPro" id="IPR001129">
    <property type="entry name" value="Membr-assoc_MAPEG"/>
</dbReference>
<evidence type="ECO:0000256" key="3">
    <source>
        <dbReference type="ARBA" id="ARBA00012452"/>
    </source>
</evidence>
<sequence length="140" mass="15351">MNELLRVYALCVLMLCLKMLAISCYQGFFRLRARAFTNPEDAAFFNRAPQPDELPQVGRAARAWANDQENIPLFFVLGGLCVVAGTASVATGVLFGVFTLARVAHTLMYLMECQPWRTLAYGVGVACLIGLGAMLVLNMI</sequence>
<dbReference type="EMBL" id="LT599583">
    <property type="protein sequence ID" value="SBW80705.1"/>
    <property type="molecule type" value="Genomic_DNA"/>
</dbReference>
<evidence type="ECO:0000256" key="1">
    <source>
        <dbReference type="ARBA" id="ARBA00003701"/>
    </source>
</evidence>
<protein>
    <recommendedName>
        <fullName evidence="11">Microsomal glutathione S-transferase 1</fullName>
        <ecNumber evidence="3">2.5.1.18</ecNumber>
    </recommendedName>
</protein>
<evidence type="ECO:0000256" key="12">
    <source>
        <dbReference type="ARBA" id="ARBA00049385"/>
    </source>
</evidence>
<dbReference type="Proteomes" id="UP000245431">
    <property type="component" value="Chromosome PVE_r1"/>
</dbReference>
<feature type="transmembrane region" description="Helical" evidence="13">
    <location>
        <begin position="118"/>
        <end position="137"/>
    </location>
</feature>
<dbReference type="PANTHER" id="PTHR10689:SF6">
    <property type="entry name" value="MICROSOMAL GLUTATHIONE S-TRANSFERASE 1"/>
    <property type="match status" value="1"/>
</dbReference>
<dbReference type="Pfam" id="PF01124">
    <property type="entry name" value="MAPEG"/>
    <property type="match status" value="1"/>
</dbReference>
<dbReference type="EC" id="2.5.1.18" evidence="3"/>
<evidence type="ECO:0000256" key="7">
    <source>
        <dbReference type="ARBA" id="ARBA00022989"/>
    </source>
</evidence>
<keyword evidence="9 13" id="KW-0472">Membrane</keyword>
<accession>A0A1D3JXF2</accession>
<proteinExistence type="predicted"/>
<name>A0A1D3JXF2_PSEVE</name>
<dbReference type="SUPFAM" id="SSF161084">
    <property type="entry name" value="MAPEG domain-like"/>
    <property type="match status" value="1"/>
</dbReference>
<comment type="catalytic activity">
    <reaction evidence="12">
        <text>RX + glutathione = an S-substituted glutathione + a halide anion + H(+)</text>
        <dbReference type="Rhea" id="RHEA:16437"/>
        <dbReference type="ChEBI" id="CHEBI:15378"/>
        <dbReference type="ChEBI" id="CHEBI:16042"/>
        <dbReference type="ChEBI" id="CHEBI:17792"/>
        <dbReference type="ChEBI" id="CHEBI:57925"/>
        <dbReference type="ChEBI" id="CHEBI:90779"/>
        <dbReference type="EC" id="2.5.1.18"/>
    </reaction>
    <physiologicalReaction direction="left-to-right" evidence="12">
        <dbReference type="Rhea" id="RHEA:16438"/>
    </physiologicalReaction>
</comment>
<evidence type="ECO:0000256" key="4">
    <source>
        <dbReference type="ARBA" id="ARBA00022679"/>
    </source>
</evidence>
<feature type="transmembrane region" description="Helical" evidence="13">
    <location>
        <begin position="71"/>
        <end position="98"/>
    </location>
</feature>
<organism evidence="14 15">
    <name type="scientific">Pseudomonas veronii 1YdBTEX2</name>
    <dbReference type="NCBI Taxonomy" id="1295141"/>
    <lineage>
        <taxon>Bacteria</taxon>
        <taxon>Pseudomonadati</taxon>
        <taxon>Pseudomonadota</taxon>
        <taxon>Gammaproteobacteria</taxon>
        <taxon>Pseudomonadales</taxon>
        <taxon>Pseudomonadaceae</taxon>
        <taxon>Pseudomonas</taxon>
    </lineage>
</organism>
<feature type="transmembrane region" description="Helical" evidence="13">
    <location>
        <begin position="6"/>
        <end position="25"/>
    </location>
</feature>
<evidence type="ECO:0000313" key="14">
    <source>
        <dbReference type="EMBL" id="SBW80705.1"/>
    </source>
</evidence>
<evidence type="ECO:0000256" key="2">
    <source>
        <dbReference type="ARBA" id="ARBA00004477"/>
    </source>
</evidence>
<comment type="function">
    <text evidence="1">Conjugation of reduced glutathione to a wide number of exogenous and endogenous hydrophobic electrophiles.</text>
</comment>
<keyword evidence="8" id="KW-0007">Acetylation</keyword>
<evidence type="ECO:0000256" key="8">
    <source>
        <dbReference type="ARBA" id="ARBA00022990"/>
    </source>
</evidence>
<evidence type="ECO:0000256" key="10">
    <source>
        <dbReference type="ARBA" id="ARBA00038540"/>
    </source>
</evidence>
<dbReference type="InterPro" id="IPR040162">
    <property type="entry name" value="MGST1-like"/>
</dbReference>
<evidence type="ECO:0000256" key="5">
    <source>
        <dbReference type="ARBA" id="ARBA00022692"/>
    </source>
</evidence>
<evidence type="ECO:0000313" key="15">
    <source>
        <dbReference type="Proteomes" id="UP000245431"/>
    </source>
</evidence>
<evidence type="ECO:0000256" key="6">
    <source>
        <dbReference type="ARBA" id="ARBA00022824"/>
    </source>
</evidence>
<keyword evidence="6" id="KW-0256">Endoplasmic reticulum</keyword>
<comment type="subcellular location">
    <subcellularLocation>
        <location evidence="2">Endoplasmic reticulum membrane</location>
        <topology evidence="2">Multi-pass membrane protein</topology>
    </subcellularLocation>
</comment>
<comment type="subunit">
    <text evidence="10">Homotrimer; The trimer binds only one molecule of glutathione.</text>
</comment>
<dbReference type="InterPro" id="IPR023352">
    <property type="entry name" value="MAPEG-like_dom_sf"/>
</dbReference>
<keyword evidence="4" id="KW-0808">Transferase</keyword>
<gene>
    <name evidence="14" type="ORF">PVE_R1G2821</name>
</gene>
<evidence type="ECO:0000256" key="13">
    <source>
        <dbReference type="SAM" id="Phobius"/>
    </source>
</evidence>
<dbReference type="Gene3D" id="1.20.120.550">
    <property type="entry name" value="Membrane associated eicosanoid/glutathione metabolism-like domain"/>
    <property type="match status" value="1"/>
</dbReference>
<dbReference type="RefSeq" id="WP_017846440.1">
    <property type="nucleotide sequence ID" value="NZ_AOUH01000016.1"/>
</dbReference>
<dbReference type="GO" id="GO:0016020">
    <property type="term" value="C:membrane"/>
    <property type="evidence" value="ECO:0007669"/>
    <property type="project" value="InterPro"/>
</dbReference>
<evidence type="ECO:0000256" key="9">
    <source>
        <dbReference type="ARBA" id="ARBA00023136"/>
    </source>
</evidence>
<dbReference type="GO" id="GO:0004364">
    <property type="term" value="F:glutathione transferase activity"/>
    <property type="evidence" value="ECO:0007669"/>
    <property type="project" value="UniProtKB-EC"/>
</dbReference>
<keyword evidence="5 13" id="KW-0812">Transmembrane</keyword>
<reference evidence="15" key="1">
    <citation type="submission" date="2016-07" db="EMBL/GenBank/DDBJ databases">
        <authorList>
            <person name="Florea S."/>
            <person name="Webb J.S."/>
            <person name="Jaromczyk J."/>
            <person name="Schardl C.L."/>
        </authorList>
    </citation>
    <scope>NUCLEOTIDE SEQUENCE [LARGE SCALE GENOMIC DNA]</scope>
    <source>
        <strain evidence="15">1YdBTEX2</strain>
    </source>
</reference>
<dbReference type="PANTHER" id="PTHR10689">
    <property type="entry name" value="MICROSOMAL GLUTATHIONE S-TRANSFERASE 1"/>
    <property type="match status" value="1"/>
</dbReference>
<keyword evidence="7 13" id="KW-1133">Transmembrane helix</keyword>
<dbReference type="AlphaFoldDB" id="A0A1D3JXF2"/>
<evidence type="ECO:0000256" key="11">
    <source>
        <dbReference type="ARBA" id="ARBA00039397"/>
    </source>
</evidence>